<dbReference type="EMBL" id="GGEC01040021">
    <property type="protein sequence ID" value="MBX20505.1"/>
    <property type="molecule type" value="Transcribed_RNA"/>
</dbReference>
<proteinExistence type="predicted"/>
<protein>
    <submittedName>
        <fullName evidence="1">Uncharacterized protein</fullName>
    </submittedName>
</protein>
<name>A0A2P2LRB8_RHIMU</name>
<organism evidence="1">
    <name type="scientific">Rhizophora mucronata</name>
    <name type="common">Asiatic mangrove</name>
    <dbReference type="NCBI Taxonomy" id="61149"/>
    <lineage>
        <taxon>Eukaryota</taxon>
        <taxon>Viridiplantae</taxon>
        <taxon>Streptophyta</taxon>
        <taxon>Embryophyta</taxon>
        <taxon>Tracheophyta</taxon>
        <taxon>Spermatophyta</taxon>
        <taxon>Magnoliopsida</taxon>
        <taxon>eudicotyledons</taxon>
        <taxon>Gunneridae</taxon>
        <taxon>Pentapetalae</taxon>
        <taxon>rosids</taxon>
        <taxon>fabids</taxon>
        <taxon>Malpighiales</taxon>
        <taxon>Rhizophoraceae</taxon>
        <taxon>Rhizophora</taxon>
    </lineage>
</organism>
<sequence>MVAEHESPCETNECQTGCLGIKFPVSNGSCLWCCPAKTAGFYCLMLFLQRTFMFMILPPCLSNCN</sequence>
<dbReference type="AlphaFoldDB" id="A0A2P2LRB8"/>
<accession>A0A2P2LRB8</accession>
<reference evidence="1" key="1">
    <citation type="submission" date="2018-02" db="EMBL/GenBank/DDBJ databases">
        <title>Rhizophora mucronata_Transcriptome.</title>
        <authorList>
            <person name="Meera S.P."/>
            <person name="Sreeshan A."/>
            <person name="Augustine A."/>
        </authorList>
    </citation>
    <scope>NUCLEOTIDE SEQUENCE</scope>
    <source>
        <tissue evidence="1">Leaf</tissue>
    </source>
</reference>
<evidence type="ECO:0000313" key="1">
    <source>
        <dbReference type="EMBL" id="MBX20505.1"/>
    </source>
</evidence>